<name>A0ABY0NVV2_9PSED</name>
<dbReference type="InterPro" id="IPR006726">
    <property type="entry name" value="PHBA_efflux_AaeB/fusaric-R"/>
</dbReference>
<sequence>MKHSMGSFQVCTAATFAQLAAAQSLQVKLSKASRVGGLELTGESQALLEAIAVNPSAMHMAVASLNERVKVAYSREALTVEQLPTSRLILLDRLSVLLESLHQSLVQWESLAHGKARALPLAFHIDSVALYTMVCERFLPYCGSVVLHCYRLVVRSWFRDDRECDVLTVCHPGGPRGGRYRLHVGRGLRGRRCGAVQFRAAACCIRLCHAGGHYRRIHVCRRTGNASSTYRCAGGQFRDYFLESVPPQNTSQMFDAAGFFNGVLILLLGIACGTLIFALIFPSNLLATRYRLHRAVRRDFRRIGRHPNRWSFRGWQTRTADRLGRQLATANGDIDTQAERELRGLLGAWTIGYATIALHYLAEDFHPVRRPVVVILGRLTNADSLRLATAARSSARSFTWQSRGANERKRQDLLRAAILSLSITEAATEHEDFLGE</sequence>
<gene>
    <name evidence="2" type="ORF">SAMN05216591_5365</name>
</gene>
<evidence type="ECO:0000313" key="2">
    <source>
        <dbReference type="EMBL" id="SDG23761.1"/>
    </source>
</evidence>
<keyword evidence="3" id="KW-1185">Reference proteome</keyword>
<feature type="transmembrane region" description="Helical" evidence="1">
    <location>
        <begin position="259"/>
        <end position="281"/>
    </location>
</feature>
<evidence type="ECO:0000256" key="1">
    <source>
        <dbReference type="SAM" id="Phobius"/>
    </source>
</evidence>
<keyword evidence="1" id="KW-0812">Transmembrane</keyword>
<dbReference type="EMBL" id="LT629689">
    <property type="protein sequence ID" value="SDG23761.1"/>
    <property type="molecule type" value="Genomic_DNA"/>
</dbReference>
<keyword evidence="1" id="KW-0472">Membrane</keyword>
<dbReference type="Pfam" id="PF04632">
    <property type="entry name" value="FUSC"/>
    <property type="match status" value="1"/>
</dbReference>
<reference evidence="2 3" key="1">
    <citation type="submission" date="2016-10" db="EMBL/GenBank/DDBJ databases">
        <authorList>
            <person name="Varghese N."/>
            <person name="Submissions S."/>
        </authorList>
    </citation>
    <scope>NUCLEOTIDE SEQUENCE [LARGE SCALE GENOMIC DNA]</scope>
    <source>
        <strain evidence="2 3">DSM 17835</strain>
    </source>
</reference>
<evidence type="ECO:0000313" key="3">
    <source>
        <dbReference type="Proteomes" id="UP000182858"/>
    </source>
</evidence>
<organism evidence="2 3">
    <name type="scientific">Pseudomonas extremaustralis</name>
    <dbReference type="NCBI Taxonomy" id="359110"/>
    <lineage>
        <taxon>Bacteria</taxon>
        <taxon>Pseudomonadati</taxon>
        <taxon>Pseudomonadota</taxon>
        <taxon>Gammaproteobacteria</taxon>
        <taxon>Pseudomonadales</taxon>
        <taxon>Pseudomonadaceae</taxon>
        <taxon>Pseudomonas</taxon>
    </lineage>
</organism>
<protein>
    <submittedName>
        <fullName evidence="2">Fusaric acid resistance protein family protein</fullName>
    </submittedName>
</protein>
<keyword evidence="1" id="KW-1133">Transmembrane helix</keyword>
<proteinExistence type="predicted"/>
<accession>A0ABY0NVV2</accession>
<dbReference type="Proteomes" id="UP000182858">
    <property type="component" value="Chromosome I"/>
</dbReference>